<dbReference type="AlphaFoldDB" id="A0A5N5QXG6"/>
<dbReference type="EMBL" id="SSOP01000005">
    <property type="protein sequence ID" value="KAB5595857.1"/>
    <property type="molecule type" value="Genomic_DNA"/>
</dbReference>
<evidence type="ECO:0000313" key="3">
    <source>
        <dbReference type="Proteomes" id="UP000383932"/>
    </source>
</evidence>
<evidence type="ECO:0000256" key="1">
    <source>
        <dbReference type="SAM" id="MobiDB-lite"/>
    </source>
</evidence>
<feature type="compositionally biased region" description="Low complexity" evidence="1">
    <location>
        <begin position="46"/>
        <end position="62"/>
    </location>
</feature>
<feature type="compositionally biased region" description="Basic and acidic residues" evidence="1">
    <location>
        <begin position="504"/>
        <end position="516"/>
    </location>
</feature>
<accession>A0A5N5QXG6</accession>
<proteinExistence type="predicted"/>
<reference evidence="2 3" key="1">
    <citation type="journal article" date="2019" name="Fungal Biol. Biotechnol.">
        <title>Draft genome sequence of fastidious pathogen Ceratobasidium theobromae, which causes vascular-streak dieback in Theobroma cacao.</title>
        <authorList>
            <person name="Ali S.S."/>
            <person name="Asman A."/>
            <person name="Shao J."/>
            <person name="Firmansyah A.P."/>
            <person name="Susilo A.W."/>
            <person name="Rosmana A."/>
            <person name="McMahon P."/>
            <person name="Junaid M."/>
            <person name="Guest D."/>
            <person name="Kheng T.Y."/>
            <person name="Meinhardt L.W."/>
            <person name="Bailey B.A."/>
        </authorList>
    </citation>
    <scope>NUCLEOTIDE SEQUENCE [LARGE SCALE GENOMIC DNA]</scope>
    <source>
        <strain evidence="2 3">CT2</strain>
    </source>
</reference>
<protein>
    <submittedName>
        <fullName evidence="2">Uncharacterized protein</fullName>
    </submittedName>
</protein>
<keyword evidence="3" id="KW-1185">Reference proteome</keyword>
<name>A0A5N5QXG6_9AGAM</name>
<dbReference type="OrthoDB" id="3363891at2759"/>
<dbReference type="Proteomes" id="UP000383932">
    <property type="component" value="Unassembled WGS sequence"/>
</dbReference>
<feature type="compositionally biased region" description="Low complexity" evidence="1">
    <location>
        <begin position="327"/>
        <end position="364"/>
    </location>
</feature>
<feature type="compositionally biased region" description="Polar residues" evidence="1">
    <location>
        <begin position="383"/>
        <end position="413"/>
    </location>
</feature>
<sequence>MSLTGSSEERGRSPIVDPPSHIPPEETPKARSRTHSTPRPFEKDIPTPASSRPTSPAVRPSRIPTRPRTGSRQIAASDTTFPPSPDPSPDLWPLKEDALVLTPPTPERPNRRKRDTFVPPPPSDTEEFLFDEPPPFVINNHSLGARSSLDEYEHWYRGEGRGGGGRNGGRGEIRIATRTEMLEIASFGHPPPAGPGYSEFGWRNKAYDDSTVGTRFMWYDENAENVLDEAPLTDLDDVDTESMFHPGSHEAHTVESQQPRDSSDSSVPQADVRSVEPDPEPDGPSDPVTPARPPPSRIARATSPTSTSSTSLISRPGRSPTPSKALSPPQKRQSPKPKSTPQRAATAAATPSKSPSRIAGTSQRSPPPSTSTPKSPRARAASPNGNNTPSPRTRTRAQSTGPRRTKKLSTSGSGPHPLADAIPQINQHIPDDGNWDDMVLPTIARKMQGGDITMLERKPWEEKEEILPPAPGTFGYRERDRTRTRQQKTDSGTEMEEFGAWEVQKPKAEQTEERKKAPSPPPFSDYTPIPPKSAASPPEPARRPAPAAGANGGVVITEADLRHSLPHKLKANEDDSHGARCCKCVVM</sequence>
<comment type="caution">
    <text evidence="2">The sequence shown here is derived from an EMBL/GenBank/DDBJ whole genome shotgun (WGS) entry which is preliminary data.</text>
</comment>
<feature type="compositionally biased region" description="Low complexity" evidence="1">
    <location>
        <begin position="297"/>
        <end position="316"/>
    </location>
</feature>
<feature type="region of interest" description="Disordered" evidence="1">
    <location>
        <begin position="454"/>
        <end position="559"/>
    </location>
</feature>
<feature type="compositionally biased region" description="Polar residues" evidence="1">
    <location>
        <begin position="68"/>
        <end position="81"/>
    </location>
</feature>
<evidence type="ECO:0000313" key="2">
    <source>
        <dbReference type="EMBL" id="KAB5595857.1"/>
    </source>
</evidence>
<feature type="region of interest" description="Disordered" evidence="1">
    <location>
        <begin position="225"/>
        <end position="437"/>
    </location>
</feature>
<feature type="region of interest" description="Disordered" evidence="1">
    <location>
        <begin position="1"/>
        <end position="137"/>
    </location>
</feature>
<feature type="compositionally biased region" description="Polar residues" evidence="1">
    <location>
        <begin position="254"/>
        <end position="268"/>
    </location>
</feature>
<feature type="compositionally biased region" description="Pro residues" evidence="1">
    <location>
        <begin position="518"/>
        <end position="531"/>
    </location>
</feature>
<gene>
    <name evidence="2" type="ORF">CTheo_621</name>
</gene>
<organism evidence="2 3">
    <name type="scientific">Ceratobasidium theobromae</name>
    <dbReference type="NCBI Taxonomy" id="1582974"/>
    <lineage>
        <taxon>Eukaryota</taxon>
        <taxon>Fungi</taxon>
        <taxon>Dikarya</taxon>
        <taxon>Basidiomycota</taxon>
        <taxon>Agaricomycotina</taxon>
        <taxon>Agaricomycetes</taxon>
        <taxon>Cantharellales</taxon>
        <taxon>Ceratobasidiaceae</taxon>
        <taxon>Ceratobasidium</taxon>
    </lineage>
</organism>